<dbReference type="Gene3D" id="3.30.1490.10">
    <property type="match status" value="1"/>
</dbReference>
<dbReference type="SUPFAM" id="SSF56047">
    <property type="entry name" value="Ribosomal protein S8"/>
    <property type="match status" value="1"/>
</dbReference>
<keyword evidence="5" id="KW-0694">RNA-binding</keyword>
<sequence length="134" mass="14646">MMTDPISNILTVIRNAISAADSSKHRVVSVPSSKQLVKIADILQKNGYIEKYRVTKENPSKPKLELLLVHTGKSPILGLKRISKPGLRMYAKCEDLPSVLNGYGIAIISTSKGIMTNKQAKKLGLGGEVLAYVW</sequence>
<evidence type="ECO:0000256" key="1">
    <source>
        <dbReference type="ARBA" id="ARBA00006471"/>
    </source>
</evidence>
<dbReference type="PROSITE" id="PS00053">
    <property type="entry name" value="RIBOSOMAL_S8"/>
    <property type="match status" value="1"/>
</dbReference>
<evidence type="ECO:0000256" key="5">
    <source>
        <dbReference type="HAMAP-Rule" id="MF_01302"/>
    </source>
</evidence>
<keyword evidence="8" id="KW-1185">Reference proteome</keyword>
<protein>
    <recommendedName>
        <fullName evidence="4 5">Small ribosomal subunit protein uS8</fullName>
    </recommendedName>
</protein>
<comment type="function">
    <text evidence="5">One of the primary rRNA binding proteins, it binds directly to 16S rRNA central domain where it helps coordinate assembly of the platform of the 30S subunit.</text>
</comment>
<dbReference type="InterPro" id="IPR047863">
    <property type="entry name" value="Ribosomal_uS8_CS"/>
</dbReference>
<evidence type="ECO:0000256" key="3">
    <source>
        <dbReference type="ARBA" id="ARBA00023274"/>
    </source>
</evidence>
<organism evidence="7 8">
    <name type="scientific">Spiroplasma ixodetis</name>
    <dbReference type="NCBI Taxonomy" id="2141"/>
    <lineage>
        <taxon>Bacteria</taxon>
        <taxon>Bacillati</taxon>
        <taxon>Mycoplasmatota</taxon>
        <taxon>Mollicutes</taxon>
        <taxon>Entomoplasmatales</taxon>
        <taxon>Spiroplasmataceae</taxon>
        <taxon>Spiroplasma</taxon>
    </lineage>
</organism>
<evidence type="ECO:0000256" key="2">
    <source>
        <dbReference type="ARBA" id="ARBA00022980"/>
    </source>
</evidence>
<comment type="similarity">
    <text evidence="1 5 6">Belongs to the universal ribosomal protein uS8 family.</text>
</comment>
<dbReference type="HAMAP" id="MF_01302_B">
    <property type="entry name" value="Ribosomal_uS8_B"/>
    <property type="match status" value="1"/>
</dbReference>
<dbReference type="NCBIfam" id="NF001109">
    <property type="entry name" value="PRK00136.1"/>
    <property type="match status" value="1"/>
</dbReference>
<name>A0ABN6T0G0_9MOLU</name>
<evidence type="ECO:0000313" key="8">
    <source>
        <dbReference type="Proteomes" id="UP001163387"/>
    </source>
</evidence>
<keyword evidence="2 5" id="KW-0689">Ribosomal protein</keyword>
<comment type="subunit">
    <text evidence="5">Part of the 30S ribosomal subunit. Contacts proteins S5 and S12.</text>
</comment>
<accession>A0ABN6T0G0</accession>
<dbReference type="Proteomes" id="UP001163387">
    <property type="component" value="Chromosome"/>
</dbReference>
<dbReference type="EMBL" id="AP026933">
    <property type="protein sequence ID" value="BDT04902.1"/>
    <property type="molecule type" value="Genomic_DNA"/>
</dbReference>
<keyword evidence="5" id="KW-0699">rRNA-binding</keyword>
<dbReference type="InterPro" id="IPR035987">
    <property type="entry name" value="Ribosomal_uS8_sf"/>
</dbReference>
<keyword evidence="3 5" id="KW-0687">Ribonucleoprotein</keyword>
<reference evidence="7 8" key="1">
    <citation type="journal article" date="2022" name="Front. Microbiol.">
        <title>Male-killing mechanisms vary between Spiroplasma species.</title>
        <authorList>
            <person name="Arai H."/>
            <person name="Inoue M."/>
            <person name="Kageyama D."/>
        </authorList>
    </citation>
    <scope>NUCLEOTIDE SEQUENCE [LARGE SCALE GENOMIC DNA]</scope>
    <source>
        <strain evidence="8">sHm</strain>
    </source>
</reference>
<proteinExistence type="inferred from homology"/>
<dbReference type="RefSeq" id="WP_174480920.1">
    <property type="nucleotide sequence ID" value="NZ_AP026933.1"/>
</dbReference>
<dbReference type="PANTHER" id="PTHR11758">
    <property type="entry name" value="40S RIBOSOMAL PROTEIN S15A"/>
    <property type="match status" value="1"/>
</dbReference>
<evidence type="ECO:0000313" key="7">
    <source>
        <dbReference type="EMBL" id="BDT04902.1"/>
    </source>
</evidence>
<dbReference type="Gene3D" id="3.30.1370.30">
    <property type="match status" value="1"/>
</dbReference>
<dbReference type="InterPro" id="IPR000630">
    <property type="entry name" value="Ribosomal_uS8"/>
</dbReference>
<gene>
    <name evidence="5 7" type="primary">rpsH</name>
    <name evidence="7" type="ORF">SHM_25480</name>
</gene>
<dbReference type="GO" id="GO:0005840">
    <property type="term" value="C:ribosome"/>
    <property type="evidence" value="ECO:0007669"/>
    <property type="project" value="UniProtKB-KW"/>
</dbReference>
<dbReference type="Pfam" id="PF00410">
    <property type="entry name" value="Ribosomal_S8"/>
    <property type="match status" value="1"/>
</dbReference>
<evidence type="ECO:0000256" key="6">
    <source>
        <dbReference type="RuleBase" id="RU003660"/>
    </source>
</evidence>
<evidence type="ECO:0000256" key="4">
    <source>
        <dbReference type="ARBA" id="ARBA00035258"/>
    </source>
</evidence>